<dbReference type="Pfam" id="PF12833">
    <property type="entry name" value="HTH_18"/>
    <property type="match status" value="1"/>
</dbReference>
<evidence type="ECO:0000259" key="4">
    <source>
        <dbReference type="PROSITE" id="PS01124"/>
    </source>
</evidence>
<dbReference type="SMART" id="SM00342">
    <property type="entry name" value="HTH_ARAC"/>
    <property type="match status" value="1"/>
</dbReference>
<dbReference type="PRINTS" id="PR00032">
    <property type="entry name" value="HTHARAC"/>
</dbReference>
<dbReference type="InterPro" id="IPR047264">
    <property type="entry name" value="Cupin_HpaA-like_N"/>
</dbReference>
<dbReference type="EMBL" id="NQYH01000002">
    <property type="protein sequence ID" value="RIY41644.1"/>
    <property type="molecule type" value="Genomic_DNA"/>
</dbReference>
<dbReference type="InterPro" id="IPR018060">
    <property type="entry name" value="HTH_AraC"/>
</dbReference>
<dbReference type="OrthoDB" id="9803764at2"/>
<evidence type="ECO:0000256" key="1">
    <source>
        <dbReference type="ARBA" id="ARBA00023015"/>
    </source>
</evidence>
<keyword evidence="1" id="KW-0805">Transcription regulation</keyword>
<accession>A0A3A1YYT4</accession>
<sequence>MSYLSSPAAPHVPVYQLYGEREQWPTPDMVHCELIADRSRQHDWEIKLHQHHGLTQLLYLKEGEARVCLDDQYHEMMQGQVVLVPQMCVHGFRFSPNAKGHVVTLAFPLLERLGRFLGDVDVGALGAGIYSLDAQEDAVIDLAFNTLDQEYRRSGLHRSVLLESLLLTIFVWLSRRTVRGRLGQVQEVDRGREYFRQFNQLIEEHYPEQWSVERYARKIGITPVYLNVLCRQWAGESALALIHQRVVLAAKRSLVYTSMTISVVSYTLGFSDPAYFTRFFKRHVGVSPKLFRKQAATLVE</sequence>
<feature type="domain" description="HTH araC/xylS-type" evidence="4">
    <location>
        <begin position="196"/>
        <end position="294"/>
    </location>
</feature>
<keyword evidence="3" id="KW-0804">Transcription</keyword>
<reference evidence="5 6" key="1">
    <citation type="submission" date="2017-08" db="EMBL/GenBank/DDBJ databases">
        <title>Pusillimonas indicus sp. nov., a member of the family Alcaligenaceae isolated from surface seawater.</title>
        <authorList>
            <person name="Li J."/>
        </authorList>
    </citation>
    <scope>NUCLEOTIDE SEQUENCE [LARGE SCALE GENOMIC DNA]</scope>
    <source>
        <strain evidence="5 6">L52-1-41</strain>
    </source>
</reference>
<dbReference type="Pfam" id="PF07883">
    <property type="entry name" value="Cupin_2"/>
    <property type="match status" value="1"/>
</dbReference>
<comment type="caution">
    <text evidence="5">The sequence shown here is derived from an EMBL/GenBank/DDBJ whole genome shotgun (WGS) entry which is preliminary data.</text>
</comment>
<name>A0A3A1YYT4_9BURK</name>
<evidence type="ECO:0000313" key="5">
    <source>
        <dbReference type="EMBL" id="RIY41644.1"/>
    </source>
</evidence>
<dbReference type="InterPro" id="IPR011051">
    <property type="entry name" value="RmlC_Cupin_sf"/>
</dbReference>
<dbReference type="InterPro" id="IPR020449">
    <property type="entry name" value="Tscrpt_reg_AraC-type_HTH"/>
</dbReference>
<dbReference type="GO" id="GO:0043565">
    <property type="term" value="F:sequence-specific DNA binding"/>
    <property type="evidence" value="ECO:0007669"/>
    <property type="project" value="InterPro"/>
</dbReference>
<dbReference type="PROSITE" id="PS01124">
    <property type="entry name" value="HTH_ARAC_FAMILY_2"/>
    <property type="match status" value="1"/>
</dbReference>
<dbReference type="InterPro" id="IPR009057">
    <property type="entry name" value="Homeodomain-like_sf"/>
</dbReference>
<dbReference type="SUPFAM" id="SSF51182">
    <property type="entry name" value="RmlC-like cupins"/>
    <property type="match status" value="1"/>
</dbReference>
<evidence type="ECO:0000256" key="2">
    <source>
        <dbReference type="ARBA" id="ARBA00023125"/>
    </source>
</evidence>
<dbReference type="InterPro" id="IPR014710">
    <property type="entry name" value="RmlC-like_jellyroll"/>
</dbReference>
<dbReference type="Proteomes" id="UP000266206">
    <property type="component" value="Unassembled WGS sequence"/>
</dbReference>
<evidence type="ECO:0000313" key="6">
    <source>
        <dbReference type="Proteomes" id="UP000266206"/>
    </source>
</evidence>
<dbReference type="InterPro" id="IPR018062">
    <property type="entry name" value="HTH_AraC-typ_CS"/>
</dbReference>
<dbReference type="CDD" id="cd06999">
    <property type="entry name" value="cupin_HpaA-like_N"/>
    <property type="match status" value="1"/>
</dbReference>
<dbReference type="PROSITE" id="PS00041">
    <property type="entry name" value="HTH_ARAC_FAMILY_1"/>
    <property type="match status" value="1"/>
</dbReference>
<protein>
    <recommendedName>
        <fullName evidence="4">HTH araC/xylS-type domain-containing protein</fullName>
    </recommendedName>
</protein>
<gene>
    <name evidence="5" type="ORF">CJP73_04075</name>
</gene>
<dbReference type="GO" id="GO:0003700">
    <property type="term" value="F:DNA-binding transcription factor activity"/>
    <property type="evidence" value="ECO:0007669"/>
    <property type="project" value="InterPro"/>
</dbReference>
<dbReference type="SUPFAM" id="SSF46689">
    <property type="entry name" value="Homeodomain-like"/>
    <property type="match status" value="1"/>
</dbReference>
<dbReference type="PANTHER" id="PTHR43280">
    <property type="entry name" value="ARAC-FAMILY TRANSCRIPTIONAL REGULATOR"/>
    <property type="match status" value="1"/>
</dbReference>
<dbReference type="InterPro" id="IPR013096">
    <property type="entry name" value="Cupin_2"/>
</dbReference>
<organism evidence="5 6">
    <name type="scientific">Neopusillimonas maritima</name>
    <dbReference type="NCBI Taxonomy" id="2026239"/>
    <lineage>
        <taxon>Bacteria</taxon>
        <taxon>Pseudomonadati</taxon>
        <taxon>Pseudomonadota</taxon>
        <taxon>Betaproteobacteria</taxon>
        <taxon>Burkholderiales</taxon>
        <taxon>Alcaligenaceae</taxon>
        <taxon>Neopusillimonas</taxon>
    </lineage>
</organism>
<dbReference type="AlphaFoldDB" id="A0A3A1YYT4"/>
<keyword evidence="2" id="KW-0238">DNA-binding</keyword>
<dbReference type="PANTHER" id="PTHR43280:SF32">
    <property type="entry name" value="TRANSCRIPTIONAL REGULATORY PROTEIN"/>
    <property type="match status" value="1"/>
</dbReference>
<dbReference type="RefSeq" id="WP_119515550.1">
    <property type="nucleotide sequence ID" value="NZ_NQYH01000002.1"/>
</dbReference>
<dbReference type="Gene3D" id="1.10.10.60">
    <property type="entry name" value="Homeodomain-like"/>
    <property type="match status" value="1"/>
</dbReference>
<dbReference type="Gene3D" id="2.60.120.10">
    <property type="entry name" value="Jelly Rolls"/>
    <property type="match status" value="1"/>
</dbReference>
<evidence type="ECO:0000256" key="3">
    <source>
        <dbReference type="ARBA" id="ARBA00023163"/>
    </source>
</evidence>
<proteinExistence type="predicted"/>